<keyword evidence="5 8" id="KW-0812">Transmembrane</keyword>
<keyword evidence="7 8" id="KW-0472">Membrane</keyword>
<dbReference type="CDD" id="cd13962">
    <property type="entry name" value="PT_UbiA_UBIAD1"/>
    <property type="match status" value="1"/>
</dbReference>
<organism evidence="9">
    <name type="scientific">hydrothermal vent metagenome</name>
    <dbReference type="NCBI Taxonomy" id="652676"/>
    <lineage>
        <taxon>unclassified sequences</taxon>
        <taxon>metagenomes</taxon>
        <taxon>ecological metagenomes</taxon>
    </lineage>
</organism>
<feature type="transmembrane region" description="Helical" evidence="8">
    <location>
        <begin position="154"/>
        <end position="176"/>
    </location>
</feature>
<dbReference type="PANTHER" id="PTHR13929:SF0">
    <property type="entry name" value="UBIA PRENYLTRANSFERASE DOMAIN-CONTAINING PROTEIN 1"/>
    <property type="match status" value="1"/>
</dbReference>
<dbReference type="PANTHER" id="PTHR13929">
    <property type="entry name" value="1,4-DIHYDROXY-2-NAPHTHOATE OCTAPRENYLTRANSFERASE"/>
    <property type="match status" value="1"/>
</dbReference>
<dbReference type="GO" id="GO:0016020">
    <property type="term" value="C:membrane"/>
    <property type="evidence" value="ECO:0007669"/>
    <property type="project" value="UniProtKB-SubCell"/>
</dbReference>
<evidence type="ECO:0000256" key="2">
    <source>
        <dbReference type="ARBA" id="ARBA00004863"/>
    </source>
</evidence>
<dbReference type="GO" id="GO:0042371">
    <property type="term" value="P:vitamin K biosynthetic process"/>
    <property type="evidence" value="ECO:0007669"/>
    <property type="project" value="TreeGrafter"/>
</dbReference>
<keyword evidence="6 8" id="KW-1133">Transmembrane helix</keyword>
<keyword evidence="4 9" id="KW-0808">Transferase</keyword>
<accession>A0A3B1B1X3</accession>
<dbReference type="GO" id="GO:0046428">
    <property type="term" value="F:1,4-dihydroxy-2-naphthoate polyprenyltransferase activity"/>
    <property type="evidence" value="ECO:0007669"/>
    <property type="project" value="UniProtKB-EC"/>
</dbReference>
<feature type="transmembrane region" description="Helical" evidence="8">
    <location>
        <begin position="131"/>
        <end position="148"/>
    </location>
</feature>
<evidence type="ECO:0000256" key="4">
    <source>
        <dbReference type="ARBA" id="ARBA00022679"/>
    </source>
</evidence>
<sequence length="309" mass="32664">MDNTAQPQPSGPAPGGLLGTLRLPFLVLTPACVLLGVASAQWRSGSVDIVDALLALLGALAAHISVNAFNEYLDFRSGLDAQTRRTPFSGGSGVLPARPELAGRVLAAALFAFVLSAAVGLYFLVQRGMALLPLGLLGLLIVAAYTSWITRRPLLYLIAPGLGFGPLMVMGTDFVLTGSYSMTAAVASLVPFFLVNDLLLLNQFPDVEADRRVGRRHLPLLIGRPASSRIYVLLLLLAYLSLLLGVIFDVLPAMALLGLLTLLPALPMARGILRYADELDCLLPYMATNVGINIATPLLVAIGLLVGQL</sequence>
<evidence type="ECO:0000256" key="3">
    <source>
        <dbReference type="ARBA" id="ARBA00022428"/>
    </source>
</evidence>
<dbReference type="InterPro" id="IPR044878">
    <property type="entry name" value="UbiA_sf"/>
</dbReference>
<dbReference type="EMBL" id="UOFU01000374">
    <property type="protein sequence ID" value="VAX04300.1"/>
    <property type="molecule type" value="Genomic_DNA"/>
</dbReference>
<dbReference type="EC" id="2.5.1.74" evidence="9"/>
<feature type="transmembrane region" description="Helical" evidence="8">
    <location>
        <begin position="105"/>
        <end position="124"/>
    </location>
</feature>
<comment type="subcellular location">
    <subcellularLocation>
        <location evidence="1">Membrane</location>
        <topology evidence="1">Multi-pass membrane protein</topology>
    </subcellularLocation>
</comment>
<protein>
    <submittedName>
        <fullName evidence="9">1,4-dihydroxy-2-naphthoate polyprenyltransferase</fullName>
        <ecNumber evidence="9">2.5.1.74</ecNumber>
    </submittedName>
</protein>
<name>A0A3B1B1X3_9ZZZZ</name>
<evidence type="ECO:0000256" key="1">
    <source>
        <dbReference type="ARBA" id="ARBA00004141"/>
    </source>
</evidence>
<evidence type="ECO:0000256" key="8">
    <source>
        <dbReference type="SAM" id="Phobius"/>
    </source>
</evidence>
<feature type="transmembrane region" description="Helical" evidence="8">
    <location>
        <begin position="20"/>
        <end position="40"/>
    </location>
</feature>
<proteinExistence type="predicted"/>
<evidence type="ECO:0000256" key="5">
    <source>
        <dbReference type="ARBA" id="ARBA00022692"/>
    </source>
</evidence>
<feature type="transmembrane region" description="Helical" evidence="8">
    <location>
        <begin position="230"/>
        <end position="248"/>
    </location>
</feature>
<dbReference type="Gene3D" id="1.10.357.140">
    <property type="entry name" value="UbiA prenyltransferase"/>
    <property type="match status" value="1"/>
</dbReference>
<evidence type="ECO:0000256" key="6">
    <source>
        <dbReference type="ARBA" id="ARBA00022989"/>
    </source>
</evidence>
<keyword evidence="3" id="KW-0474">Menaquinone biosynthesis</keyword>
<dbReference type="AlphaFoldDB" id="A0A3B1B1X3"/>
<dbReference type="PIRSF" id="PIRSF005355">
    <property type="entry name" value="UBIAD1"/>
    <property type="match status" value="1"/>
</dbReference>
<dbReference type="InterPro" id="IPR000537">
    <property type="entry name" value="UbiA_prenyltransferase"/>
</dbReference>
<gene>
    <name evidence="9" type="ORF">MNBD_GAMMA20-676</name>
</gene>
<comment type="pathway">
    <text evidence="2">Quinol/quinone metabolism; menaquinone biosynthesis.</text>
</comment>
<dbReference type="UniPathway" id="UPA00079"/>
<evidence type="ECO:0000256" key="7">
    <source>
        <dbReference type="ARBA" id="ARBA00023136"/>
    </source>
</evidence>
<feature type="transmembrane region" description="Helical" evidence="8">
    <location>
        <begin position="254"/>
        <end position="273"/>
    </location>
</feature>
<dbReference type="GO" id="GO:0009234">
    <property type="term" value="P:menaquinone biosynthetic process"/>
    <property type="evidence" value="ECO:0007669"/>
    <property type="project" value="UniProtKB-UniPathway"/>
</dbReference>
<reference evidence="9" key="1">
    <citation type="submission" date="2018-06" db="EMBL/GenBank/DDBJ databases">
        <authorList>
            <person name="Zhirakovskaya E."/>
        </authorList>
    </citation>
    <scope>NUCLEOTIDE SEQUENCE</scope>
</reference>
<feature type="transmembrane region" description="Helical" evidence="8">
    <location>
        <begin position="52"/>
        <end position="69"/>
    </location>
</feature>
<dbReference type="Pfam" id="PF01040">
    <property type="entry name" value="UbiA"/>
    <property type="match status" value="1"/>
</dbReference>
<evidence type="ECO:0000313" key="9">
    <source>
        <dbReference type="EMBL" id="VAX04300.1"/>
    </source>
</evidence>
<feature type="transmembrane region" description="Helical" evidence="8">
    <location>
        <begin position="285"/>
        <end position="306"/>
    </location>
</feature>
<dbReference type="InterPro" id="IPR026046">
    <property type="entry name" value="UBIAD1"/>
</dbReference>